<evidence type="ECO:0000313" key="2">
    <source>
        <dbReference type="Proteomes" id="UP001162992"/>
    </source>
</evidence>
<dbReference type="EMBL" id="CM055093">
    <property type="protein sequence ID" value="KAJ7565169.1"/>
    <property type="molecule type" value="Genomic_DNA"/>
</dbReference>
<protein>
    <submittedName>
        <fullName evidence="1">Uncharacterized protein</fullName>
    </submittedName>
</protein>
<gene>
    <name evidence="1" type="ORF">O6H91_02G050800</name>
</gene>
<proteinExistence type="predicted"/>
<comment type="caution">
    <text evidence="1">The sequence shown here is derived from an EMBL/GenBank/DDBJ whole genome shotgun (WGS) entry which is preliminary data.</text>
</comment>
<dbReference type="Proteomes" id="UP001162992">
    <property type="component" value="Chromosome 2"/>
</dbReference>
<reference evidence="2" key="1">
    <citation type="journal article" date="2024" name="Proc. Natl. Acad. Sci. U.S.A.">
        <title>Extraordinary preservation of gene collinearity over three hundred million years revealed in homosporous lycophytes.</title>
        <authorList>
            <person name="Li C."/>
            <person name="Wickell D."/>
            <person name="Kuo L.Y."/>
            <person name="Chen X."/>
            <person name="Nie B."/>
            <person name="Liao X."/>
            <person name="Peng D."/>
            <person name="Ji J."/>
            <person name="Jenkins J."/>
            <person name="Williams M."/>
            <person name="Shu S."/>
            <person name="Plott C."/>
            <person name="Barry K."/>
            <person name="Rajasekar S."/>
            <person name="Grimwood J."/>
            <person name="Han X."/>
            <person name="Sun S."/>
            <person name="Hou Z."/>
            <person name="He W."/>
            <person name="Dai G."/>
            <person name="Sun C."/>
            <person name="Schmutz J."/>
            <person name="Leebens-Mack J.H."/>
            <person name="Li F.W."/>
            <person name="Wang L."/>
        </authorList>
    </citation>
    <scope>NUCLEOTIDE SEQUENCE [LARGE SCALE GENOMIC DNA]</scope>
    <source>
        <strain evidence="2">cv. PW_Plant_1</strain>
    </source>
</reference>
<accession>A0ACC2EF39</accession>
<evidence type="ECO:0000313" key="1">
    <source>
        <dbReference type="EMBL" id="KAJ7565169.1"/>
    </source>
</evidence>
<name>A0ACC2EF39_DIPCM</name>
<organism evidence="1 2">
    <name type="scientific">Diphasiastrum complanatum</name>
    <name type="common">Issler's clubmoss</name>
    <name type="synonym">Lycopodium complanatum</name>
    <dbReference type="NCBI Taxonomy" id="34168"/>
    <lineage>
        <taxon>Eukaryota</taxon>
        <taxon>Viridiplantae</taxon>
        <taxon>Streptophyta</taxon>
        <taxon>Embryophyta</taxon>
        <taxon>Tracheophyta</taxon>
        <taxon>Lycopodiopsida</taxon>
        <taxon>Lycopodiales</taxon>
        <taxon>Lycopodiaceae</taxon>
        <taxon>Lycopodioideae</taxon>
        <taxon>Diphasiastrum</taxon>
    </lineage>
</organism>
<keyword evidence="2" id="KW-1185">Reference proteome</keyword>
<sequence>MKIGELGVVFFLSISWCRSIGIRIHGELYSKRLQPVRVVGHLQHSHSSSNKNNNKHCNISKVSRCNNDHFRDKKSTLLQHSGIQRTAMSSILSLLTLQGSDMEVKTSDVNSGPLTDGTVGDALIGDSTRDQIDGEEVQQIVANGILHMIEKVDTIMAETDGNFFTKISLRYAVGMPLSGIH</sequence>